<protein>
    <submittedName>
        <fullName evidence="2">Conserved domain protein</fullName>
    </submittedName>
</protein>
<dbReference type="AlphaFoldDB" id="B5XR42"/>
<keyword evidence="1" id="KW-1133">Transmembrane helix</keyword>
<dbReference type="BioCyc" id="KPNE507522:GI0B-2827-MONOMER"/>
<dbReference type="HOGENOM" id="CLU_100548_0_0_6"/>
<keyword evidence="1" id="KW-0472">Membrane</keyword>
<dbReference type="EMBL" id="CP000964">
    <property type="protein sequence ID" value="ACI07070.1"/>
    <property type="molecule type" value="Genomic_DNA"/>
</dbReference>
<name>B5XR42_KLEV3</name>
<keyword evidence="1" id="KW-0812">Transmembrane</keyword>
<gene>
    <name evidence="2" type="ordered locus">KPK_2839</name>
</gene>
<dbReference type="Pfam" id="PF07087">
    <property type="entry name" value="DUF1353"/>
    <property type="match status" value="1"/>
</dbReference>
<dbReference type="InterPro" id="IPR010767">
    <property type="entry name" value="Phage_CGC-2007_Cje0229"/>
</dbReference>
<evidence type="ECO:0000313" key="2">
    <source>
        <dbReference type="EMBL" id="ACI07070.1"/>
    </source>
</evidence>
<evidence type="ECO:0000256" key="1">
    <source>
        <dbReference type="SAM" id="Phobius"/>
    </source>
</evidence>
<reference evidence="2 3" key="1">
    <citation type="journal article" date="2008" name="PLoS Genet.">
        <title>Complete genome sequence of the N2-fixing broad host range endophyte Klebsiella pneumoniae 342 and virulence predictions verified in mice.</title>
        <authorList>
            <person name="Fouts D.E."/>
            <person name="Tyler H.L."/>
            <person name="DeBoy R.T."/>
            <person name="Daugherty S."/>
            <person name="Ren Q."/>
            <person name="Badger J.H."/>
            <person name="Durkin A.S."/>
            <person name="Huot H."/>
            <person name="Shrivastava S."/>
            <person name="Kothari S."/>
            <person name="Dodson R.J."/>
            <person name="Mohamoud Y."/>
            <person name="Khouri H."/>
            <person name="Roesch L.F."/>
            <person name="Krogfelt K.A."/>
            <person name="Struve C."/>
            <person name="Triplett E.W."/>
            <person name="Methe B.A."/>
        </authorList>
    </citation>
    <scope>NUCLEOTIDE SEQUENCE [LARGE SCALE GENOMIC DNA]</scope>
    <source>
        <strain evidence="2 3">342</strain>
    </source>
</reference>
<sequence length="183" mass="20619">MVDIFYKGGGMLRKKREINLIIHKVILILVCFLFQSFLCNSYANQPIDLKTNEVKRSSFLLTDNATLFKAPGPAISISLNDGVYEYLYSDMIYEIGNTGEKIVIPAGFVTDFASIPPELSRLGLKSKGEYGRAAVVHDYLYWTQVCTKDQADRILVLGMKESDVNVVKRFFVHTGVHDFGKHS</sequence>
<evidence type="ECO:0000313" key="3">
    <source>
        <dbReference type="Proteomes" id="UP000001734"/>
    </source>
</evidence>
<proteinExistence type="predicted"/>
<dbReference type="KEGG" id="kpe:KPK_2839"/>
<accession>B5XR42</accession>
<feature type="transmembrane region" description="Helical" evidence="1">
    <location>
        <begin position="21"/>
        <end position="38"/>
    </location>
</feature>
<organism evidence="2 3">
    <name type="scientific">Klebsiella variicola (strain 342)</name>
    <name type="common">Klebsiella pneumoniae</name>
    <dbReference type="NCBI Taxonomy" id="507522"/>
    <lineage>
        <taxon>Bacteria</taxon>
        <taxon>Pseudomonadati</taxon>
        <taxon>Pseudomonadota</taxon>
        <taxon>Gammaproteobacteria</taxon>
        <taxon>Enterobacterales</taxon>
        <taxon>Enterobacteriaceae</taxon>
        <taxon>Klebsiella/Raoultella group</taxon>
        <taxon>Klebsiella</taxon>
        <taxon>Klebsiella pneumoniae complex</taxon>
    </lineage>
</organism>
<dbReference type="Proteomes" id="UP000001734">
    <property type="component" value="Chromosome"/>
</dbReference>